<keyword evidence="1" id="KW-1133">Transmembrane helix</keyword>
<dbReference type="InterPro" id="IPR044020">
    <property type="entry name" value="DUF5676"/>
</dbReference>
<proteinExistence type="predicted"/>
<name>K1XXW3_9BACT</name>
<dbReference type="EMBL" id="AMFJ01034257">
    <property type="protein sequence ID" value="EKD29821.1"/>
    <property type="molecule type" value="Genomic_DNA"/>
</dbReference>
<organism evidence="2">
    <name type="scientific">uncultured bacterium</name>
    <name type="common">gcode 4</name>
    <dbReference type="NCBI Taxonomy" id="1234023"/>
    <lineage>
        <taxon>Bacteria</taxon>
        <taxon>environmental samples</taxon>
    </lineage>
</organism>
<gene>
    <name evidence="2" type="ORF">ACD_78C00257G0002</name>
</gene>
<evidence type="ECO:0000313" key="2">
    <source>
        <dbReference type="EMBL" id="EKD29821.1"/>
    </source>
</evidence>
<dbReference type="AlphaFoldDB" id="K1XXW3"/>
<sequence length="88" mass="9791">MKATALNMRHLSKVVATWTSIVYTVCYAGVALYPPIRTLFMRYALHANVSFASDYLGFGYFLSGLVIWNAVALFAVGLFVALYNSIEE</sequence>
<feature type="transmembrane region" description="Helical" evidence="1">
    <location>
        <begin position="60"/>
        <end position="83"/>
    </location>
</feature>
<dbReference type="Pfam" id="PF18926">
    <property type="entry name" value="DUF5676"/>
    <property type="match status" value="1"/>
</dbReference>
<feature type="transmembrane region" description="Helical" evidence="1">
    <location>
        <begin position="21"/>
        <end position="40"/>
    </location>
</feature>
<reference evidence="2" key="1">
    <citation type="journal article" date="2012" name="Science">
        <title>Fermentation, hydrogen, and sulfur metabolism in multiple uncultivated bacterial phyla.</title>
        <authorList>
            <person name="Wrighton K.C."/>
            <person name="Thomas B.C."/>
            <person name="Sharon I."/>
            <person name="Miller C.S."/>
            <person name="Castelle C.J."/>
            <person name="VerBerkmoes N.C."/>
            <person name="Wilkins M.J."/>
            <person name="Hettich R.L."/>
            <person name="Lipton M.S."/>
            <person name="Williams K.H."/>
            <person name="Long P.E."/>
            <person name="Banfield J.F."/>
        </authorList>
    </citation>
    <scope>NUCLEOTIDE SEQUENCE [LARGE SCALE GENOMIC DNA]</scope>
</reference>
<accession>K1XXW3</accession>
<keyword evidence="1" id="KW-0472">Membrane</keyword>
<keyword evidence="1" id="KW-0812">Transmembrane</keyword>
<evidence type="ECO:0000256" key="1">
    <source>
        <dbReference type="SAM" id="Phobius"/>
    </source>
</evidence>
<protein>
    <submittedName>
        <fullName evidence="2">Uncharacterized protein</fullName>
    </submittedName>
</protein>
<comment type="caution">
    <text evidence="2">The sequence shown here is derived from an EMBL/GenBank/DDBJ whole genome shotgun (WGS) entry which is preliminary data.</text>
</comment>